<comment type="subunit">
    <text evidence="7">Component of the dolichol-phosphate mannose (DPM) synthase complex.</text>
</comment>
<dbReference type="PANTHER" id="PTHR15039">
    <property type="entry name" value="DOLICHOL PHOSPHATE-MANNOSE BIOSYNTHESIS REGULATORY PROTEIN"/>
    <property type="match status" value="1"/>
</dbReference>
<dbReference type="GO" id="GO:0005789">
    <property type="term" value="C:endoplasmic reticulum membrane"/>
    <property type="evidence" value="ECO:0007669"/>
    <property type="project" value="UniProtKB-SubCell"/>
</dbReference>
<dbReference type="AlphaFoldDB" id="A0A152A1P7"/>
<dbReference type="STRING" id="361077.A0A152A1P7"/>
<dbReference type="GO" id="GO:0006506">
    <property type="term" value="P:GPI anchor biosynthetic process"/>
    <property type="evidence" value="ECO:0007669"/>
    <property type="project" value="TreeGrafter"/>
</dbReference>
<comment type="similarity">
    <text evidence="2 7">Belongs to the DPM2 family.</text>
</comment>
<keyword evidence="8" id="KW-0328">Glycosyltransferase</keyword>
<feature type="transmembrane region" description="Helical" evidence="7">
    <location>
        <begin position="48"/>
        <end position="73"/>
    </location>
</feature>
<dbReference type="OMA" id="YTLWIIV"/>
<dbReference type="PANTHER" id="PTHR15039:SF11">
    <property type="entry name" value="DOLICHOL PHOSPHATE-MANNOSE BIOSYNTHESIS REGULATORY PROTEIN"/>
    <property type="match status" value="1"/>
</dbReference>
<gene>
    <name evidence="8" type="ORF">DLAC_03286</name>
</gene>
<evidence type="ECO:0000256" key="1">
    <source>
        <dbReference type="ARBA" id="ARBA00004477"/>
    </source>
</evidence>
<keyword evidence="4 7" id="KW-0256">Endoplasmic reticulum</keyword>
<dbReference type="GO" id="GO:0033185">
    <property type="term" value="C:dolichol-phosphate-mannose synthase complex"/>
    <property type="evidence" value="ECO:0007669"/>
    <property type="project" value="TreeGrafter"/>
</dbReference>
<evidence type="ECO:0000313" key="8">
    <source>
        <dbReference type="EMBL" id="KYR00134.1"/>
    </source>
</evidence>
<dbReference type="FunCoup" id="A0A152A1P7">
    <property type="interactions" value="27"/>
</dbReference>
<comment type="caution">
    <text evidence="8">The sequence shown here is derived from an EMBL/GenBank/DDBJ whole genome shotgun (WGS) entry which is preliminary data.</text>
</comment>
<keyword evidence="9" id="KW-1185">Reference proteome</keyword>
<dbReference type="InParanoid" id="A0A152A1P7"/>
<keyword evidence="6 7" id="KW-0472">Membrane</keyword>
<dbReference type="UniPathway" id="UPA00378"/>
<evidence type="ECO:0000256" key="2">
    <source>
        <dbReference type="ARBA" id="ARBA00005478"/>
    </source>
</evidence>
<comment type="pathway">
    <text evidence="7">Protein modification; protein glycosylation.</text>
</comment>
<reference evidence="8 9" key="1">
    <citation type="submission" date="2015-12" db="EMBL/GenBank/DDBJ databases">
        <title>Dictyostelia acquired genes for synthesis and detection of signals that induce cell-type specialization by lateral gene transfer from prokaryotes.</title>
        <authorList>
            <person name="Gloeckner G."/>
            <person name="Schaap P."/>
        </authorList>
    </citation>
    <scope>NUCLEOTIDE SEQUENCE [LARGE SCALE GENOMIC DNA]</scope>
    <source>
        <strain evidence="8 9">TK</strain>
    </source>
</reference>
<dbReference type="Pfam" id="PF07297">
    <property type="entry name" value="DPM2"/>
    <property type="match status" value="1"/>
</dbReference>
<comment type="function">
    <text evidence="7">Regulatory subunit of the dolichol-phosphate mannose (DPM) synthase complex; essential for the ER localization.</text>
</comment>
<sequence length="79" mass="9077">MSLSDKCIGAVMLLFSIFVFVYYTIWVMVTPFIDRDHWVQSYFLPREYGIIIPLVLLVLGITSIGTFLGLVMVKSKKNK</sequence>
<dbReference type="GO" id="GO:0030234">
    <property type="term" value="F:enzyme regulator activity"/>
    <property type="evidence" value="ECO:0007669"/>
    <property type="project" value="UniProtKB-UniRule"/>
</dbReference>
<keyword evidence="5 7" id="KW-1133">Transmembrane helix</keyword>
<dbReference type="OrthoDB" id="311279at2759"/>
<comment type="subcellular location">
    <subcellularLocation>
        <location evidence="1 7">Endoplasmic reticulum membrane</location>
        <topology evidence="1 7">Multi-pass membrane protein</topology>
    </subcellularLocation>
</comment>
<dbReference type="InterPro" id="IPR009914">
    <property type="entry name" value="DPM2"/>
</dbReference>
<protein>
    <recommendedName>
        <fullName evidence="7">Dolichol phosphate-mannose biosynthesis regulatory protein</fullName>
    </recommendedName>
</protein>
<evidence type="ECO:0000313" key="9">
    <source>
        <dbReference type="Proteomes" id="UP000076078"/>
    </source>
</evidence>
<feature type="transmembrane region" description="Helical" evidence="7">
    <location>
        <begin position="7"/>
        <end position="28"/>
    </location>
</feature>
<dbReference type="EMBL" id="LODT01000016">
    <property type="protein sequence ID" value="KYR00134.1"/>
    <property type="molecule type" value="Genomic_DNA"/>
</dbReference>
<evidence type="ECO:0000256" key="7">
    <source>
        <dbReference type="RuleBase" id="RU365084"/>
    </source>
</evidence>
<evidence type="ECO:0000256" key="5">
    <source>
        <dbReference type="ARBA" id="ARBA00022989"/>
    </source>
</evidence>
<dbReference type="GO" id="GO:0016757">
    <property type="term" value="F:glycosyltransferase activity"/>
    <property type="evidence" value="ECO:0007669"/>
    <property type="project" value="UniProtKB-KW"/>
</dbReference>
<accession>A0A152A1P7</accession>
<keyword evidence="3 7" id="KW-0812">Transmembrane</keyword>
<dbReference type="Proteomes" id="UP000076078">
    <property type="component" value="Unassembled WGS sequence"/>
</dbReference>
<evidence type="ECO:0000256" key="4">
    <source>
        <dbReference type="ARBA" id="ARBA00022824"/>
    </source>
</evidence>
<keyword evidence="8" id="KW-0808">Transferase</keyword>
<evidence type="ECO:0000256" key="6">
    <source>
        <dbReference type="ARBA" id="ARBA00023136"/>
    </source>
</evidence>
<evidence type="ECO:0000256" key="3">
    <source>
        <dbReference type="ARBA" id="ARBA00022692"/>
    </source>
</evidence>
<name>A0A152A1P7_TIELA</name>
<proteinExistence type="inferred from homology"/>
<dbReference type="GO" id="GO:0180047">
    <property type="term" value="P:dolichol phosphate mannose biosynthetic process"/>
    <property type="evidence" value="ECO:0007669"/>
    <property type="project" value="InterPro"/>
</dbReference>
<organism evidence="8 9">
    <name type="scientific">Tieghemostelium lacteum</name>
    <name type="common">Slime mold</name>
    <name type="synonym">Dictyostelium lacteum</name>
    <dbReference type="NCBI Taxonomy" id="361077"/>
    <lineage>
        <taxon>Eukaryota</taxon>
        <taxon>Amoebozoa</taxon>
        <taxon>Evosea</taxon>
        <taxon>Eumycetozoa</taxon>
        <taxon>Dictyostelia</taxon>
        <taxon>Dictyosteliales</taxon>
        <taxon>Raperosteliaceae</taxon>
        <taxon>Tieghemostelium</taxon>
    </lineage>
</organism>